<organism evidence="3 4">
    <name type="scientific">Amanita muscaria (strain Koide BX008)</name>
    <dbReference type="NCBI Taxonomy" id="946122"/>
    <lineage>
        <taxon>Eukaryota</taxon>
        <taxon>Fungi</taxon>
        <taxon>Dikarya</taxon>
        <taxon>Basidiomycota</taxon>
        <taxon>Agaricomycotina</taxon>
        <taxon>Agaricomycetes</taxon>
        <taxon>Agaricomycetidae</taxon>
        <taxon>Agaricales</taxon>
        <taxon>Pluteineae</taxon>
        <taxon>Amanitaceae</taxon>
        <taxon>Amanita</taxon>
    </lineage>
</organism>
<dbReference type="Pfam" id="PF20415">
    <property type="entry name" value="DUF6699"/>
    <property type="match status" value="1"/>
</dbReference>
<evidence type="ECO:0000256" key="1">
    <source>
        <dbReference type="SAM" id="MobiDB-lite"/>
    </source>
</evidence>
<evidence type="ECO:0000313" key="3">
    <source>
        <dbReference type="EMBL" id="KIL59115.1"/>
    </source>
</evidence>
<gene>
    <name evidence="3" type="ORF">M378DRAFT_15059</name>
</gene>
<name>A0A0C2S8L4_AMAMK</name>
<protein>
    <recommendedName>
        <fullName evidence="2">DUF6699 domain-containing protein</fullName>
    </recommendedName>
</protein>
<dbReference type="AlphaFoldDB" id="A0A0C2S8L4"/>
<reference evidence="3 4" key="1">
    <citation type="submission" date="2014-04" db="EMBL/GenBank/DDBJ databases">
        <title>Evolutionary Origins and Diversification of the Mycorrhizal Mutualists.</title>
        <authorList>
            <consortium name="DOE Joint Genome Institute"/>
            <consortium name="Mycorrhizal Genomics Consortium"/>
            <person name="Kohler A."/>
            <person name="Kuo A."/>
            <person name="Nagy L.G."/>
            <person name="Floudas D."/>
            <person name="Copeland A."/>
            <person name="Barry K.W."/>
            <person name="Cichocki N."/>
            <person name="Veneault-Fourrey C."/>
            <person name="LaButti K."/>
            <person name="Lindquist E.A."/>
            <person name="Lipzen A."/>
            <person name="Lundell T."/>
            <person name="Morin E."/>
            <person name="Murat C."/>
            <person name="Riley R."/>
            <person name="Ohm R."/>
            <person name="Sun H."/>
            <person name="Tunlid A."/>
            <person name="Henrissat B."/>
            <person name="Grigoriev I.V."/>
            <person name="Hibbett D.S."/>
            <person name="Martin F."/>
        </authorList>
    </citation>
    <scope>NUCLEOTIDE SEQUENCE [LARGE SCALE GENOMIC DNA]</scope>
    <source>
        <strain evidence="3 4">Koide BX008</strain>
    </source>
</reference>
<dbReference type="EMBL" id="KN818322">
    <property type="protein sequence ID" value="KIL59115.1"/>
    <property type="molecule type" value="Genomic_DNA"/>
</dbReference>
<feature type="domain" description="DUF6699" evidence="2">
    <location>
        <begin position="72"/>
        <end position="159"/>
    </location>
</feature>
<dbReference type="InterPro" id="IPR046522">
    <property type="entry name" value="DUF6699"/>
</dbReference>
<evidence type="ECO:0000313" key="4">
    <source>
        <dbReference type="Proteomes" id="UP000054549"/>
    </source>
</evidence>
<proteinExistence type="predicted"/>
<dbReference type="Proteomes" id="UP000054549">
    <property type="component" value="Unassembled WGS sequence"/>
</dbReference>
<feature type="region of interest" description="Disordered" evidence="1">
    <location>
        <begin position="17"/>
        <end position="42"/>
    </location>
</feature>
<evidence type="ECO:0000259" key="2">
    <source>
        <dbReference type="Pfam" id="PF20415"/>
    </source>
</evidence>
<dbReference type="OrthoDB" id="3018433at2759"/>
<accession>A0A0C2S8L4</accession>
<dbReference type="HOGENOM" id="CLU_121998_0_0_1"/>
<sequence>MYNNGWSNYSPFPLSPPAESYPSPAPTPQVDESGIPIPPGAPNRRHIPLPPNSFSGIRTHPLLGYDPTCPCIEYDVRCSPTYASAPNARLEWAYESAMNPQTREMTITCMVLPRPFVVRPTFEGYDFVTILDVLVATHRAFCDVAHVSRVHNSRLPWSPRQVELHVTNHGTAFLTDLYSRSSGSMERFKWAGLSEQRAPGDWLLHIE</sequence>
<keyword evidence="4" id="KW-1185">Reference proteome</keyword>
<dbReference type="InParanoid" id="A0A0C2S8L4"/>